<name>A0AAV3R924_LITER</name>
<dbReference type="EMBL" id="BAABME010008338">
    <property type="protein sequence ID" value="GAA0172894.1"/>
    <property type="molecule type" value="Genomic_DNA"/>
</dbReference>
<feature type="compositionally biased region" description="Acidic residues" evidence="1">
    <location>
        <begin position="58"/>
        <end position="67"/>
    </location>
</feature>
<organism evidence="2 3">
    <name type="scientific">Lithospermum erythrorhizon</name>
    <name type="common">Purple gromwell</name>
    <name type="synonym">Lithospermum officinale var. erythrorhizon</name>
    <dbReference type="NCBI Taxonomy" id="34254"/>
    <lineage>
        <taxon>Eukaryota</taxon>
        <taxon>Viridiplantae</taxon>
        <taxon>Streptophyta</taxon>
        <taxon>Embryophyta</taxon>
        <taxon>Tracheophyta</taxon>
        <taxon>Spermatophyta</taxon>
        <taxon>Magnoliopsida</taxon>
        <taxon>eudicotyledons</taxon>
        <taxon>Gunneridae</taxon>
        <taxon>Pentapetalae</taxon>
        <taxon>asterids</taxon>
        <taxon>lamiids</taxon>
        <taxon>Boraginales</taxon>
        <taxon>Boraginaceae</taxon>
        <taxon>Boraginoideae</taxon>
        <taxon>Lithospermeae</taxon>
        <taxon>Lithospermum</taxon>
    </lineage>
</organism>
<proteinExistence type="predicted"/>
<evidence type="ECO:0000313" key="3">
    <source>
        <dbReference type="Proteomes" id="UP001454036"/>
    </source>
</evidence>
<comment type="caution">
    <text evidence="2">The sequence shown here is derived from an EMBL/GenBank/DDBJ whole genome shotgun (WGS) entry which is preliminary data.</text>
</comment>
<dbReference type="Proteomes" id="UP001454036">
    <property type="component" value="Unassembled WGS sequence"/>
</dbReference>
<accession>A0AAV3R924</accession>
<keyword evidence="3" id="KW-1185">Reference proteome</keyword>
<evidence type="ECO:0000313" key="2">
    <source>
        <dbReference type="EMBL" id="GAA0172894.1"/>
    </source>
</evidence>
<reference evidence="2 3" key="1">
    <citation type="submission" date="2024-01" db="EMBL/GenBank/DDBJ databases">
        <title>The complete chloroplast genome sequence of Lithospermum erythrorhizon: insights into the phylogenetic relationship among Boraginaceae species and the maternal lineages of purple gromwells.</title>
        <authorList>
            <person name="Okada T."/>
            <person name="Watanabe K."/>
        </authorList>
    </citation>
    <scope>NUCLEOTIDE SEQUENCE [LARGE SCALE GENOMIC DNA]</scope>
</reference>
<gene>
    <name evidence="2" type="ORF">LIER_26627</name>
</gene>
<dbReference type="AlphaFoldDB" id="A0AAV3R924"/>
<evidence type="ECO:0000256" key="1">
    <source>
        <dbReference type="SAM" id="MobiDB-lite"/>
    </source>
</evidence>
<sequence length="75" mass="8469">MMADFSKKRADEAAQKLKEVEEAVLGRIQEGSSRLQSSNTSYEEEWFTNYNLDAPLTPEDEGEEENFPGDIVPIS</sequence>
<protein>
    <submittedName>
        <fullName evidence="2">Uncharacterized protein</fullName>
    </submittedName>
</protein>
<feature type="region of interest" description="Disordered" evidence="1">
    <location>
        <begin position="53"/>
        <end position="75"/>
    </location>
</feature>